<dbReference type="OrthoDB" id="3221775at2759"/>
<dbReference type="EMBL" id="JAACJM010000058">
    <property type="protein sequence ID" value="KAF5354602.1"/>
    <property type="molecule type" value="Genomic_DNA"/>
</dbReference>
<keyword evidence="1" id="KW-0175">Coiled coil</keyword>
<evidence type="ECO:0000313" key="4">
    <source>
        <dbReference type="Proteomes" id="UP000559256"/>
    </source>
</evidence>
<comment type="caution">
    <text evidence="3">The sequence shown here is derived from an EMBL/GenBank/DDBJ whole genome shotgun (WGS) entry which is preliminary data.</text>
</comment>
<reference evidence="3 4" key="1">
    <citation type="journal article" date="2020" name="ISME J.">
        <title>Uncovering the hidden diversity of litter-decomposition mechanisms in mushroom-forming fungi.</title>
        <authorList>
            <person name="Floudas D."/>
            <person name="Bentzer J."/>
            <person name="Ahren D."/>
            <person name="Johansson T."/>
            <person name="Persson P."/>
            <person name="Tunlid A."/>
        </authorList>
    </citation>
    <scope>NUCLEOTIDE SEQUENCE [LARGE SCALE GENOMIC DNA]</scope>
    <source>
        <strain evidence="3 4">CBS 291.85</strain>
    </source>
</reference>
<keyword evidence="4" id="KW-1185">Reference proteome</keyword>
<organism evidence="3 4">
    <name type="scientific">Tetrapyrgos nigripes</name>
    <dbReference type="NCBI Taxonomy" id="182062"/>
    <lineage>
        <taxon>Eukaryota</taxon>
        <taxon>Fungi</taxon>
        <taxon>Dikarya</taxon>
        <taxon>Basidiomycota</taxon>
        <taxon>Agaricomycotina</taxon>
        <taxon>Agaricomycetes</taxon>
        <taxon>Agaricomycetidae</taxon>
        <taxon>Agaricales</taxon>
        <taxon>Marasmiineae</taxon>
        <taxon>Marasmiaceae</taxon>
        <taxon>Tetrapyrgos</taxon>
    </lineage>
</organism>
<accession>A0A8H5D6K1</accession>
<name>A0A8H5D6K1_9AGAR</name>
<evidence type="ECO:0000256" key="2">
    <source>
        <dbReference type="SAM" id="MobiDB-lite"/>
    </source>
</evidence>
<gene>
    <name evidence="3" type="ORF">D9758_011183</name>
</gene>
<protein>
    <submittedName>
        <fullName evidence="3">Uncharacterized protein</fullName>
    </submittedName>
</protein>
<feature type="coiled-coil region" evidence="1">
    <location>
        <begin position="151"/>
        <end position="178"/>
    </location>
</feature>
<proteinExistence type="predicted"/>
<dbReference type="AlphaFoldDB" id="A0A8H5D6K1"/>
<evidence type="ECO:0000256" key="1">
    <source>
        <dbReference type="SAM" id="Coils"/>
    </source>
</evidence>
<evidence type="ECO:0000313" key="3">
    <source>
        <dbReference type="EMBL" id="KAF5354602.1"/>
    </source>
</evidence>
<sequence>MDSTATSQDSTEELQWCTGCSMRKPLSLFQKKGASTAKTCAGCRGRPSQVKKKPKITSNSTVDDDNDLADSLLDLPLVSFSDFIRTIESVQGIHSFAAQVSLKEEQLGSTFRAKALPPSPENNVPADVELTSDAFSGRSSSPIDYDGSDNEQELEKYVRSAEDMIQNLRRAADLIEAQLPYRNFPWLKALNDGKLGKEAHHFVADIAGFEDSRGVRPTTWASSSSKAAKRVERNTLGYQVQRKNE</sequence>
<dbReference type="Proteomes" id="UP000559256">
    <property type="component" value="Unassembled WGS sequence"/>
</dbReference>
<feature type="region of interest" description="Disordered" evidence="2">
    <location>
        <begin position="40"/>
        <end position="62"/>
    </location>
</feature>